<feature type="transmembrane region" description="Helical" evidence="1">
    <location>
        <begin position="1494"/>
        <end position="1513"/>
    </location>
</feature>
<dbReference type="SUPFAM" id="SSF51905">
    <property type="entry name" value="FAD/NAD(P)-binding domain"/>
    <property type="match status" value="1"/>
</dbReference>
<evidence type="ECO:0000313" key="4">
    <source>
        <dbReference type="Proteomes" id="UP000241890"/>
    </source>
</evidence>
<dbReference type="GO" id="GO:0032259">
    <property type="term" value="P:methylation"/>
    <property type="evidence" value="ECO:0007669"/>
    <property type="project" value="UniProtKB-KW"/>
</dbReference>
<dbReference type="InterPro" id="IPR029063">
    <property type="entry name" value="SAM-dependent_MTases_sf"/>
</dbReference>
<dbReference type="OrthoDB" id="412182at2759"/>
<dbReference type="SUPFAM" id="SSF53335">
    <property type="entry name" value="S-adenosyl-L-methionine-dependent methyltransferases"/>
    <property type="match status" value="1"/>
</dbReference>
<accession>A0A2R5G335</accession>
<feature type="transmembrane region" description="Helical" evidence="1">
    <location>
        <begin position="1024"/>
        <end position="1044"/>
    </location>
</feature>
<sequence>MTSEQEQRTQNVAVVGSGIAGLASALCLAQQGCKVTLFEREDRLGGHSLTFPGEGDRPPVDLGFQVMNNTTYPYLTSLFDSLGVDTEPSDMSFAFSVDDGRVEWSSDALFAQPGNARDPAFLYMLREIFRFANATEVLDENKKEEFDTMTLGEYLDLRGYSERFRSDYILPTTAAIWSVPNGTMEQHPVKPLVAFMANHHLLAPLGERPRWRVVAQRSEAYVDAIAKELERLGASIQLEAAVKAVRLNKNHGNEAKSGGCRITFEQKGKEDAEANFDHVILASHSDVSARILGDGDAEAPYTDLVKRVRYQPNRVILHSDVSQMPRERAAWASWNVLDKRASPDAEGSRPSQNSRDICVTYWLNHLQNLPESAPLLLCTLNPISEPDADKVIFETTLDHPVFDTAAMDAQRQINKAQAQADAGSRSLWFAGAWLGSGFHEDGIRSALAVCKALAGSVPRWAVQVGAPEHPGLQLIRGPSPSKSVSQRLGLQVFQAVASRGIKRGHLVMMLPDGNDLHFGRESAADAKSRGEPTVRMRIQDLGMLAKCVAESDIGLGEAYMHRMFDVDDLPSLFDVLIVNNQTLRETLNPLGLSANSGLASFAGAVMYCIGNIVEHIRHLGNDNTVTGSRRNIEAHYDAGNSMYKLFLDDTLTYSCGLHRREYGAENAAPGEELPLYEAQLAKLDSIIRKADLKSSDHVLEIGCGWGSFAIRAASTVGCRVTGITISTEQLAEAQARVRAAGLEDKVNLMIFDYRKMGVPQRTRAQAGKKNTGGETFYEQDLAPGHFDKIVSIEMLEAVGHDHLPEYFETVDRMLKPGGRAVIQVISIKDDRYEEYRRTSDFIRRYIFPGGHMPCEASIRWASEETDLLLGNVDDIGPDYAVTLRMWRENFVKNRDAILALGYPETFFRCFEMYFAYCEAGFAQKYIHNYHLTFTKDEKAKSAVRAEEREAESAARYNRTVIPAVLAIMALIASLSLTLNPLIREVMSILCSALLFTSLIGDFLPRINPAMDTTSRRATRFGKLVGVRLAISLSMCVIVAGLIAFHEVLYTTRLAGSDAYMSFDAENVNSEIVADDTGFVNNLSEGPAPVLHFCNWQSAESSCQRPANAVAAAVSTGVAEATGKLYVRSPMHFVVGCLAFASVSRFLLERNLMNALHALALMMLSVLSLSSNAKMSTSALGLAIVHGASELHASISAARTLLGLRGLMWNDSLYRRAWSIDISSMLIIRWVPVPVLLSPVILRAPWPVLLAICMIAVRETSVLIDTLLALKEDYENRLNAADLLDQARNRDEIVNAMVGTALEAAVLEVSNTPWLQKRMYVLPFFDDDDDDCKHKDDLNEKKRVWRSKWKKDFHVSPFFDVFFNYEWVLNLPREHINIRALSTRRDPETDGADEAPARKDEPWTQVVGTAPTDLLQKRNASEQGDEESESRTFIVNLNLQRASASERWRQLLHQPLMTFSIVLYIHVHAFIVMVRKGCAQKLTPRNAPGLGLGDAARHLLIFTIAGLAGIWRILTAPFVKTRAQARV</sequence>
<evidence type="ECO:0000256" key="1">
    <source>
        <dbReference type="SAM" id="Phobius"/>
    </source>
</evidence>
<dbReference type="PANTHER" id="PTHR43667">
    <property type="entry name" value="CYCLOPROPANE-FATTY-ACYL-PHOSPHOLIPID SYNTHASE"/>
    <property type="match status" value="1"/>
</dbReference>
<keyword evidence="3" id="KW-0489">Methyltransferase</keyword>
<keyword evidence="1" id="KW-1133">Transmembrane helix</keyword>
<evidence type="ECO:0000313" key="3">
    <source>
        <dbReference type="EMBL" id="GBG24148.1"/>
    </source>
</evidence>
<dbReference type="CDD" id="cd02440">
    <property type="entry name" value="AdoMet_MTases"/>
    <property type="match status" value="1"/>
</dbReference>
<dbReference type="InterPro" id="IPR050723">
    <property type="entry name" value="CFA/CMAS"/>
</dbReference>
<name>A0A2R5G335_9STRA</name>
<keyword evidence="3" id="KW-0808">Transferase</keyword>
<dbReference type="Proteomes" id="UP000241890">
    <property type="component" value="Unassembled WGS sequence"/>
</dbReference>
<dbReference type="InterPro" id="IPR002937">
    <property type="entry name" value="Amino_oxidase"/>
</dbReference>
<gene>
    <name evidence="3" type="ORF">FCC1311_024231</name>
</gene>
<dbReference type="InParanoid" id="A0A2R5G335"/>
<keyword evidence="4" id="KW-1185">Reference proteome</keyword>
<proteinExistence type="predicted"/>
<dbReference type="Gene3D" id="3.40.50.150">
    <property type="entry name" value="Vaccinia Virus protein VP39"/>
    <property type="match status" value="1"/>
</dbReference>
<feature type="transmembrane region" description="Helical" evidence="1">
    <location>
        <begin position="1455"/>
        <end position="1474"/>
    </location>
</feature>
<dbReference type="GO" id="GO:0008168">
    <property type="term" value="F:methyltransferase activity"/>
    <property type="evidence" value="ECO:0007669"/>
    <property type="project" value="UniProtKB-KW"/>
</dbReference>
<dbReference type="EMBL" id="BEYU01000004">
    <property type="protein sequence ID" value="GBG24148.1"/>
    <property type="molecule type" value="Genomic_DNA"/>
</dbReference>
<evidence type="ECO:0000259" key="2">
    <source>
        <dbReference type="Pfam" id="PF01593"/>
    </source>
</evidence>
<dbReference type="GO" id="GO:0016491">
    <property type="term" value="F:oxidoreductase activity"/>
    <property type="evidence" value="ECO:0007669"/>
    <property type="project" value="InterPro"/>
</dbReference>
<keyword evidence="1" id="KW-0812">Transmembrane</keyword>
<comment type="caution">
    <text evidence="3">The sequence shown here is derived from an EMBL/GenBank/DDBJ whole genome shotgun (WGS) entry which is preliminary data.</text>
</comment>
<dbReference type="PANTHER" id="PTHR43667:SF2">
    <property type="entry name" value="FATTY ACID C-METHYL TRANSFERASE"/>
    <property type="match status" value="1"/>
</dbReference>
<dbReference type="Pfam" id="PF02353">
    <property type="entry name" value="CMAS"/>
    <property type="match status" value="2"/>
</dbReference>
<keyword evidence="1" id="KW-0472">Membrane</keyword>
<protein>
    <submittedName>
        <fullName evidence="3">Sphingolipid C9-methyltransferase</fullName>
    </submittedName>
</protein>
<organism evidence="3 4">
    <name type="scientific">Hondaea fermentalgiana</name>
    <dbReference type="NCBI Taxonomy" id="2315210"/>
    <lineage>
        <taxon>Eukaryota</taxon>
        <taxon>Sar</taxon>
        <taxon>Stramenopiles</taxon>
        <taxon>Bigyra</taxon>
        <taxon>Labyrinthulomycetes</taxon>
        <taxon>Thraustochytrida</taxon>
        <taxon>Thraustochytriidae</taxon>
        <taxon>Hondaea</taxon>
    </lineage>
</organism>
<dbReference type="Pfam" id="PF01593">
    <property type="entry name" value="Amino_oxidase"/>
    <property type="match status" value="1"/>
</dbReference>
<dbReference type="Gene3D" id="3.50.50.60">
    <property type="entry name" value="FAD/NAD(P)-binding domain"/>
    <property type="match status" value="1"/>
</dbReference>
<dbReference type="Pfam" id="PF07103">
    <property type="entry name" value="DUF1365"/>
    <property type="match status" value="1"/>
</dbReference>
<reference evidence="3 4" key="1">
    <citation type="submission" date="2017-12" db="EMBL/GenBank/DDBJ databases">
        <title>Sequencing, de novo assembly and annotation of complete genome of a new Thraustochytrid species, strain FCC1311.</title>
        <authorList>
            <person name="Sedici K."/>
            <person name="Godart F."/>
            <person name="Aiese Cigliano R."/>
            <person name="Sanseverino W."/>
            <person name="Barakat M."/>
            <person name="Ortet P."/>
            <person name="Marechal E."/>
            <person name="Cagnac O."/>
            <person name="Amato A."/>
        </authorList>
    </citation>
    <scope>NUCLEOTIDE SEQUENCE [LARGE SCALE GENOMIC DNA]</scope>
</reference>
<feature type="domain" description="Amine oxidase" evidence="2">
    <location>
        <begin position="19"/>
        <end position="295"/>
    </location>
</feature>
<dbReference type="InterPro" id="IPR010775">
    <property type="entry name" value="DUF1365"/>
</dbReference>
<dbReference type="InterPro" id="IPR036188">
    <property type="entry name" value="FAD/NAD-bd_sf"/>
</dbReference>
<feature type="transmembrane region" description="Helical" evidence="1">
    <location>
        <begin position="960"/>
        <end position="979"/>
    </location>
</feature>
<dbReference type="PRINTS" id="PR00419">
    <property type="entry name" value="ADXRDTASE"/>
</dbReference>